<dbReference type="InterPro" id="IPR005546">
    <property type="entry name" value="Autotransporte_beta"/>
</dbReference>
<evidence type="ECO:0000256" key="1">
    <source>
        <dbReference type="ARBA" id="ARBA00022729"/>
    </source>
</evidence>
<evidence type="ECO:0000313" key="3">
    <source>
        <dbReference type="EMBL" id="MQT15346.1"/>
    </source>
</evidence>
<accession>A0A6A7Y8Z5</accession>
<dbReference type="NCBIfam" id="TIGR01414">
    <property type="entry name" value="autotrans_barl"/>
    <property type="match status" value="1"/>
</dbReference>
<dbReference type="Gene3D" id="2.40.128.130">
    <property type="entry name" value="Autotransporter beta-domain"/>
    <property type="match status" value="1"/>
</dbReference>
<dbReference type="SUPFAM" id="SSF51126">
    <property type="entry name" value="Pectin lyase-like"/>
    <property type="match status" value="1"/>
</dbReference>
<dbReference type="EMBL" id="VWNA01000003">
    <property type="protein sequence ID" value="MQT15346.1"/>
    <property type="molecule type" value="Genomic_DNA"/>
</dbReference>
<dbReference type="PROSITE" id="PS51208">
    <property type="entry name" value="AUTOTRANSPORTER"/>
    <property type="match status" value="1"/>
</dbReference>
<dbReference type="Pfam" id="PF03797">
    <property type="entry name" value="Autotransporter"/>
    <property type="match status" value="1"/>
</dbReference>
<keyword evidence="1" id="KW-0732">Signal</keyword>
<dbReference type="InterPro" id="IPR006315">
    <property type="entry name" value="OM_autotransptr_brl_dom"/>
</dbReference>
<sequence length="662" mass="65715">MSGPLVGDGPLVKNGAGTLTLSAVNAYTGATQINNGTLALIGAASIARSSGVTIAGGAVLDISAANAGTAITSLAGSGTVALGTETLAITNGAGTFSGTIEGTGKLLVTGGSQSLGGDQTYSGETVVAGGVLYVDGSLANSAVLVGNGGTIGGNGVLASLDVAPGGKVAPGHSPGTLTITGDLALAPGATYAADIVSTGQSDLLAVGGSAQIGGSTLAINAAQGIYLPGMTYTLLTATGGIDGRFGSVTTNFSSVFLDTDVVYGPDSLSVAIARNDTSFPSIAVTPNQAAVAAAIEAARAGQSTSDLYNAVLQLSASQAQAAFDATSGEVYATTATILQQEAIYLRDAVQGRVRQGLAAQSVTTDETASAGPQTAALAAGYDATLWTQGFGGWGQTAGDGNAASASSTIAGFFTGVDARVAESYRVGLVAGYSRSTIDVDARASGVDTDNYDVGLYGGAKFGALDLVAAATYTWHDNAVNRTIAFPFYNGTANADYTSGTTQVFGEASYRIDLPTALGGKPMLAPFADLAYVNYSGGDFTESGSSAALTGSVESQNTVYSTLGARAAMAFELANGAHLAPYLNLGWQHAYGDVDGQASMAFTGASGSGFATWGVPIARDSAIVGGGISYAFSRNVDASLSYDGQFASGIETNAFRGALNIRF</sequence>
<feature type="domain" description="Autotransporter" evidence="2">
    <location>
        <begin position="378"/>
        <end position="662"/>
    </location>
</feature>
<dbReference type="AlphaFoldDB" id="A0A6A7Y8Z5"/>
<comment type="caution">
    <text evidence="3">The sequence shown here is derived from an EMBL/GenBank/DDBJ whole genome shotgun (WGS) entry which is preliminary data.</text>
</comment>
<gene>
    <name evidence="3" type="ORF">F0357_22360</name>
</gene>
<name>A0A6A7Y8Z5_9HYPH</name>
<organism evidence="3 4">
    <name type="scientific">Segnochrobactrum spirostomi</name>
    <dbReference type="NCBI Taxonomy" id="2608987"/>
    <lineage>
        <taxon>Bacteria</taxon>
        <taxon>Pseudomonadati</taxon>
        <taxon>Pseudomonadota</taxon>
        <taxon>Alphaproteobacteria</taxon>
        <taxon>Hyphomicrobiales</taxon>
        <taxon>Segnochrobactraceae</taxon>
        <taxon>Segnochrobactrum</taxon>
    </lineage>
</organism>
<evidence type="ECO:0000313" key="4">
    <source>
        <dbReference type="Proteomes" id="UP000332515"/>
    </source>
</evidence>
<proteinExistence type="predicted"/>
<dbReference type="NCBIfam" id="TIGR02601">
    <property type="entry name" value="autotrns_rpt"/>
    <property type="match status" value="2"/>
</dbReference>
<dbReference type="GO" id="GO:0019867">
    <property type="term" value="C:outer membrane"/>
    <property type="evidence" value="ECO:0007669"/>
    <property type="project" value="InterPro"/>
</dbReference>
<dbReference type="InterPro" id="IPR013425">
    <property type="entry name" value="Autotrns_rpt"/>
</dbReference>
<dbReference type="Proteomes" id="UP000332515">
    <property type="component" value="Unassembled WGS sequence"/>
</dbReference>
<dbReference type="SMART" id="SM00869">
    <property type="entry name" value="Autotransporter"/>
    <property type="match status" value="1"/>
</dbReference>
<dbReference type="SUPFAM" id="SSF103515">
    <property type="entry name" value="Autotransporter"/>
    <property type="match status" value="1"/>
</dbReference>
<protein>
    <submittedName>
        <fullName evidence="3">Autotransporter domain-containing protein</fullName>
    </submittedName>
</protein>
<dbReference type="InterPro" id="IPR036709">
    <property type="entry name" value="Autotransporte_beta_dom_sf"/>
</dbReference>
<keyword evidence="4" id="KW-1185">Reference proteome</keyword>
<reference evidence="3 4" key="1">
    <citation type="submission" date="2019-09" db="EMBL/GenBank/DDBJ databases">
        <title>Segnochrobactrum spirostomi gen. nov., sp. nov., isolated from the ciliate Spirostomum cf. yagiui and description of a novel family, Segnochrobactraceae fam. nov. within the order Rhizobiales of the class Alphaproteobacteria.</title>
        <authorList>
            <person name="Akter S."/>
            <person name="Shazib S.U.A."/>
            <person name="Shin M.K."/>
        </authorList>
    </citation>
    <scope>NUCLEOTIDE SEQUENCE [LARGE SCALE GENOMIC DNA]</scope>
    <source>
        <strain evidence="3 4">Sp-1</strain>
    </source>
</reference>
<dbReference type="InterPro" id="IPR011050">
    <property type="entry name" value="Pectin_lyase_fold/virulence"/>
</dbReference>
<evidence type="ECO:0000259" key="2">
    <source>
        <dbReference type="PROSITE" id="PS51208"/>
    </source>
</evidence>
<dbReference type="Pfam" id="PF12951">
    <property type="entry name" value="PATR"/>
    <property type="match status" value="2"/>
</dbReference>